<dbReference type="PANTHER" id="PTHR46383">
    <property type="entry name" value="ASPARTATE AMINOTRANSFERASE"/>
    <property type="match status" value="1"/>
</dbReference>
<evidence type="ECO:0000313" key="9">
    <source>
        <dbReference type="Proteomes" id="UP000217465"/>
    </source>
</evidence>
<keyword evidence="5" id="KW-0663">Pyridoxal phosphate</keyword>
<dbReference type="Gene3D" id="3.90.1150.10">
    <property type="entry name" value="Aspartate Aminotransferase, domain 1"/>
    <property type="match status" value="1"/>
</dbReference>
<keyword evidence="4 6" id="KW-0808">Transferase</keyword>
<comment type="caution">
    <text evidence="8">The sequence shown here is derived from an EMBL/GenBank/DDBJ whole genome shotgun (WGS) entry which is preliminary data.</text>
</comment>
<evidence type="ECO:0000256" key="6">
    <source>
        <dbReference type="RuleBase" id="RU000481"/>
    </source>
</evidence>
<feature type="domain" description="Aminotransferase class I/classII large" evidence="7">
    <location>
        <begin position="32"/>
        <end position="387"/>
    </location>
</feature>
<evidence type="ECO:0000259" key="7">
    <source>
        <dbReference type="Pfam" id="PF00155"/>
    </source>
</evidence>
<dbReference type="InterPro" id="IPR015422">
    <property type="entry name" value="PyrdxlP-dep_Trfase_small"/>
</dbReference>
<dbReference type="CDD" id="cd00609">
    <property type="entry name" value="AAT_like"/>
    <property type="match status" value="1"/>
</dbReference>
<dbReference type="RefSeq" id="WP_096633754.1">
    <property type="nucleotide sequence ID" value="NZ_NSGR01000009.1"/>
</dbReference>
<sequence length="399" mass="43662">MTKLSKRVLEMEESVTMAAGARAKELKAQGKDILSLTLGEPDFVTPKNIQAKAIESIENGKASFYTAASGMPELKKAIAIYMENFYGYPVKVNNIVAGTGAKFILYSFFMAVLNPGDEVIIPTPYWVSYADQIKMVNGQPIFVEALDENDFKVTVNQLEAVKTKKTKVLLINSPSNPTGMIYSKEELEAIGNWAVENDILILADDIYGRLVYNGNQFTAISTLSEAIRRQTITVNGVAKSYAMTGWRVGFAVGDPEIIAAMGKILGQTTSNLTTAAQFAAIEAFSGDQTPVGEMRKAFEERLNIIYPLLAAIPGFKVVKPQGAFYLFPNVKEAMEMTGYTDVTEFTNAILEEVGVAMVTGAGFGAPDNIRLSYAIDLETLKDAMQRLTDFMSKHSHSKK</sequence>
<evidence type="ECO:0000313" key="8">
    <source>
        <dbReference type="EMBL" id="PCH11286.1"/>
    </source>
</evidence>
<dbReference type="InterPro" id="IPR015424">
    <property type="entry name" value="PyrdxlP-dep_Trfase"/>
</dbReference>
<proteinExistence type="inferred from homology"/>
<dbReference type="Gene3D" id="3.40.640.10">
    <property type="entry name" value="Type I PLP-dependent aspartate aminotransferase-like (Major domain)"/>
    <property type="match status" value="1"/>
</dbReference>
<dbReference type="PROSITE" id="PS00105">
    <property type="entry name" value="AA_TRANSFER_CLASS_1"/>
    <property type="match status" value="1"/>
</dbReference>
<dbReference type="GO" id="GO:0030170">
    <property type="term" value="F:pyridoxal phosphate binding"/>
    <property type="evidence" value="ECO:0007669"/>
    <property type="project" value="InterPro"/>
</dbReference>
<organism evidence="8 9">
    <name type="scientific">Streptococcus parauberis</name>
    <dbReference type="NCBI Taxonomy" id="1348"/>
    <lineage>
        <taxon>Bacteria</taxon>
        <taxon>Bacillati</taxon>
        <taxon>Bacillota</taxon>
        <taxon>Bacilli</taxon>
        <taxon>Lactobacillales</taxon>
        <taxon>Streptococcaceae</taxon>
        <taxon>Streptococcus</taxon>
    </lineage>
</organism>
<dbReference type="GO" id="GO:0008483">
    <property type="term" value="F:transaminase activity"/>
    <property type="evidence" value="ECO:0007669"/>
    <property type="project" value="UniProtKB-KW"/>
</dbReference>
<comment type="cofactor">
    <cofactor evidence="1 6">
        <name>pyridoxal 5'-phosphate</name>
        <dbReference type="ChEBI" id="CHEBI:597326"/>
    </cofactor>
</comment>
<dbReference type="SUPFAM" id="SSF53383">
    <property type="entry name" value="PLP-dependent transferases"/>
    <property type="match status" value="1"/>
</dbReference>
<accession>A0A854W5Z5</accession>
<reference evidence="8 9" key="1">
    <citation type="submission" date="2016-06" db="EMBL/GenBank/DDBJ databases">
        <authorList>
            <person name="Haines A.N."/>
            <person name="Council K.R."/>
        </authorList>
    </citation>
    <scope>NUCLEOTIDE SEQUENCE [LARGE SCALE GENOMIC DNA]</scope>
    <source>
        <strain evidence="8 9">SP158-29</strain>
    </source>
</reference>
<dbReference type="EMBL" id="NSGR01000009">
    <property type="protein sequence ID" value="PCH11286.1"/>
    <property type="molecule type" value="Genomic_DNA"/>
</dbReference>
<name>A0A854W5Z5_9STRE</name>
<dbReference type="Proteomes" id="UP000217465">
    <property type="component" value="Unassembled WGS sequence"/>
</dbReference>
<dbReference type="AlphaFoldDB" id="A0A854W5Z5"/>
<dbReference type="InterPro" id="IPR050596">
    <property type="entry name" value="AspAT/PAT-like"/>
</dbReference>
<keyword evidence="3 6" id="KW-0032">Aminotransferase</keyword>
<evidence type="ECO:0000256" key="4">
    <source>
        <dbReference type="ARBA" id="ARBA00022679"/>
    </source>
</evidence>
<dbReference type="PRINTS" id="PR00753">
    <property type="entry name" value="ACCSYNTHASE"/>
</dbReference>
<protein>
    <recommendedName>
        <fullName evidence="6">Aminotransferase</fullName>
        <ecNumber evidence="6">2.6.1.-</ecNumber>
    </recommendedName>
</protein>
<evidence type="ECO:0000256" key="2">
    <source>
        <dbReference type="ARBA" id="ARBA00007441"/>
    </source>
</evidence>
<dbReference type="GO" id="GO:0006520">
    <property type="term" value="P:amino acid metabolic process"/>
    <property type="evidence" value="ECO:0007669"/>
    <property type="project" value="InterPro"/>
</dbReference>
<dbReference type="PANTHER" id="PTHR46383:SF1">
    <property type="entry name" value="ASPARTATE AMINOTRANSFERASE"/>
    <property type="match status" value="1"/>
</dbReference>
<evidence type="ECO:0000256" key="3">
    <source>
        <dbReference type="ARBA" id="ARBA00022576"/>
    </source>
</evidence>
<evidence type="ECO:0000256" key="5">
    <source>
        <dbReference type="ARBA" id="ARBA00022898"/>
    </source>
</evidence>
<gene>
    <name evidence="8" type="ORF">A9Y57_01589</name>
</gene>
<dbReference type="FunFam" id="3.40.640.10:FF:000033">
    <property type="entry name" value="Aspartate aminotransferase"/>
    <property type="match status" value="1"/>
</dbReference>
<dbReference type="InterPro" id="IPR004838">
    <property type="entry name" value="NHTrfase_class1_PyrdxlP-BS"/>
</dbReference>
<dbReference type="InterPro" id="IPR015421">
    <property type="entry name" value="PyrdxlP-dep_Trfase_major"/>
</dbReference>
<evidence type="ECO:0000256" key="1">
    <source>
        <dbReference type="ARBA" id="ARBA00001933"/>
    </source>
</evidence>
<dbReference type="InterPro" id="IPR004839">
    <property type="entry name" value="Aminotransferase_I/II_large"/>
</dbReference>
<comment type="similarity">
    <text evidence="2 6">Belongs to the class-I pyridoxal-phosphate-dependent aminotransferase family.</text>
</comment>
<dbReference type="Pfam" id="PF00155">
    <property type="entry name" value="Aminotran_1_2"/>
    <property type="match status" value="1"/>
</dbReference>
<dbReference type="EC" id="2.6.1.-" evidence="6"/>